<feature type="transmembrane region" description="Helical" evidence="2">
    <location>
        <begin position="822"/>
        <end position="840"/>
    </location>
</feature>
<evidence type="ECO:0000256" key="1">
    <source>
        <dbReference type="SAM" id="MobiDB-lite"/>
    </source>
</evidence>
<dbReference type="Pfam" id="PF19516">
    <property type="entry name" value="DUF6049"/>
    <property type="match status" value="1"/>
</dbReference>
<gene>
    <name evidence="3" type="ORF">KIM372_17860</name>
</gene>
<feature type="region of interest" description="Disordered" evidence="1">
    <location>
        <begin position="253"/>
        <end position="354"/>
    </location>
</feature>
<evidence type="ECO:0000313" key="4">
    <source>
        <dbReference type="Proteomes" id="UP001321766"/>
    </source>
</evidence>
<accession>A0ABM8BAN4</accession>
<dbReference type="Proteomes" id="UP001321766">
    <property type="component" value="Chromosome"/>
</dbReference>
<evidence type="ECO:0000256" key="2">
    <source>
        <dbReference type="SAM" id="Phobius"/>
    </source>
</evidence>
<sequence length="851" mass="89958">MIDYQRLRAERHIHPSHYQTHESTRLGLPALYSKCIQLLIAALVCLCTLLAGIPQAQAAPTFPVVPVSPAFSAADQHKNGRHGKEDASVKLSIRSATPVVSSSSGYTVKLAVTNTANEASGPGSLSVDTNALYTFSSRIDMQDWAEGNAHIPTPNHLATQAVGSIEPGQSVEVIANTPADNDQLKAMITWGPKPLLLTYQADQQTASGKHLQGTATTFLTRSSDGLTTAQTPPMSLTMLLPLTSSGWSLDQSQVKQLMTGKQGESSKSKEGGKDDEQSASPDTPSSSQTSGHTSAEDSKNGNDNDANKHSTGSYSGSQSTSSGGAAATDNTHAGTAPAASGQQQPSIVLSQQARETQSNQLQLIGHHSRLNTLVDPLYLAQFESTPRVDAGMQPAAFDLSAYNSQSAGRYSAAGVELKDWNAQQASSELASSLHATEGDKAKPLYAWQGQQAWSLSSLAQARQQGYTAVVAPRGLAADNGSSAHTSKFTVPTDAGDITVLSAQQELSTLAQGDPTSAKAGSEQTTAGQVARFIAQSAFYQMEQPYAQRAILVCFDSDQDTEAASRLMDALEQAPWLNLSDLNTLAQAEPYTQGEDAKQLVTESDKSTGASASLAAGLGGTLDSLAASRSDIQRFADTMLTAKAQTPSSSASSSGRSDAQALARQDATDTARRSDDPRQWLERVTQIHDDLALYALACTSRAASLADSARAVSDQLLNGVQIKPSESVTVVSETAKMPVTISNSHPYPVSVKVSAKTDSMEIVTTRLVDALIPANSETQVTFTIRVATAGQADAEIALVDQHGQAFGQTRTTHITSNLRLSDMSGLLIVVFALVFAALGLWRQFHRKKDPDE</sequence>
<protein>
    <submittedName>
        <fullName evidence="3">Uncharacterized protein</fullName>
    </submittedName>
</protein>
<keyword evidence="2" id="KW-0812">Transmembrane</keyword>
<dbReference type="InterPro" id="IPR046112">
    <property type="entry name" value="DUF6049"/>
</dbReference>
<feature type="region of interest" description="Disordered" evidence="1">
    <location>
        <begin position="642"/>
        <end position="676"/>
    </location>
</feature>
<feature type="compositionally biased region" description="Low complexity" evidence="1">
    <location>
        <begin position="310"/>
        <end position="328"/>
    </location>
</feature>
<proteinExistence type="predicted"/>
<name>A0ABM8BAN4_9BIFI</name>
<evidence type="ECO:0000313" key="3">
    <source>
        <dbReference type="EMBL" id="BDR53879.1"/>
    </source>
</evidence>
<feature type="compositionally biased region" description="Basic and acidic residues" evidence="1">
    <location>
        <begin position="294"/>
        <end position="308"/>
    </location>
</feature>
<keyword evidence="2" id="KW-1133">Transmembrane helix</keyword>
<reference evidence="3 4" key="1">
    <citation type="journal article" date="2023" name="Microbiol. Spectr.">
        <title>Symbiosis of Carpenter Bees with Uncharacterized Lactic Acid Bacteria Showing NAD Auxotrophy.</title>
        <authorList>
            <person name="Kawasaki S."/>
            <person name="Ozawa K."/>
            <person name="Mori T."/>
            <person name="Yamamoto A."/>
            <person name="Ito M."/>
            <person name="Ohkuma M."/>
            <person name="Sakamoto M."/>
            <person name="Matsutani M."/>
        </authorList>
    </citation>
    <scope>NUCLEOTIDE SEQUENCE [LARGE SCALE GENOMIC DNA]</scope>
    <source>
        <strain evidence="3 4">Kim37-2</strain>
    </source>
</reference>
<feature type="compositionally biased region" description="Basic and acidic residues" evidence="1">
    <location>
        <begin position="264"/>
        <end position="276"/>
    </location>
</feature>
<feature type="compositionally biased region" description="Low complexity" evidence="1">
    <location>
        <begin position="647"/>
        <end position="656"/>
    </location>
</feature>
<organism evidence="3 4">
    <name type="scientific">Bombiscardovia nodaiensis</name>
    <dbReference type="NCBI Taxonomy" id="2932181"/>
    <lineage>
        <taxon>Bacteria</taxon>
        <taxon>Bacillati</taxon>
        <taxon>Actinomycetota</taxon>
        <taxon>Actinomycetes</taxon>
        <taxon>Bifidobacteriales</taxon>
        <taxon>Bifidobacteriaceae</taxon>
        <taxon>Bombiscardovia</taxon>
    </lineage>
</organism>
<feature type="compositionally biased region" description="Basic and acidic residues" evidence="1">
    <location>
        <begin position="665"/>
        <end position="676"/>
    </location>
</feature>
<dbReference type="EMBL" id="AP026798">
    <property type="protein sequence ID" value="BDR53879.1"/>
    <property type="molecule type" value="Genomic_DNA"/>
</dbReference>
<keyword evidence="2" id="KW-0472">Membrane</keyword>
<feature type="compositionally biased region" description="Polar residues" evidence="1">
    <location>
        <begin position="340"/>
        <end position="354"/>
    </location>
</feature>
<feature type="compositionally biased region" description="Polar residues" evidence="1">
    <location>
        <begin position="278"/>
        <end position="293"/>
    </location>
</feature>
<keyword evidence="4" id="KW-1185">Reference proteome</keyword>